<protein>
    <submittedName>
        <fullName evidence="6">Alpha-mannosidase</fullName>
    </submittedName>
</protein>
<dbReference type="GO" id="GO:0004559">
    <property type="term" value="F:alpha-mannosidase activity"/>
    <property type="evidence" value="ECO:0007669"/>
    <property type="project" value="InterPro"/>
</dbReference>
<dbReference type="Pfam" id="PF01074">
    <property type="entry name" value="Glyco_hydro_38N"/>
    <property type="match status" value="1"/>
</dbReference>
<dbReference type="Gene3D" id="2.60.40.1180">
    <property type="entry name" value="Golgi alpha-mannosidase II"/>
    <property type="match status" value="1"/>
</dbReference>
<keyword evidence="4" id="KW-0326">Glycosidase</keyword>
<dbReference type="InterPro" id="IPR041147">
    <property type="entry name" value="GH38_C"/>
</dbReference>
<accession>A0A2Z3JD39</accession>
<dbReference type="CDD" id="cd10789">
    <property type="entry name" value="GH38N_AMII_ER_cytosolic"/>
    <property type="match status" value="1"/>
</dbReference>
<gene>
    <name evidence="6" type="ORF">DKM44_00820</name>
</gene>
<dbReference type="InterPro" id="IPR037094">
    <property type="entry name" value="Glyco_hydro_38_cen_sf"/>
</dbReference>
<dbReference type="Gene3D" id="3.20.110.10">
    <property type="entry name" value="Glycoside hydrolase 38, N terminal domain"/>
    <property type="match status" value="1"/>
</dbReference>
<dbReference type="EMBL" id="CP029494">
    <property type="protein sequence ID" value="AWN21956.1"/>
    <property type="molecule type" value="Genomic_DNA"/>
</dbReference>
<dbReference type="GO" id="GO:0006013">
    <property type="term" value="P:mannose metabolic process"/>
    <property type="evidence" value="ECO:0007669"/>
    <property type="project" value="InterPro"/>
</dbReference>
<sequence length="840" mass="92479">MSEHPAEFPGPRSKSVTFHLVGHAHIDPVWLWDWREGYETVKATFRSALDRLQENPDMVFAHSSAAQYAWMEAHPVLLAEVRAAAERGQWEPVGGWWVETDVNLPHGEALARQALLGQRTFERLLGRRARVGFLPDSFGHPASLPQLLRLSGLEAFVFMRPGAAELQLPSNLFTWEGPDGSRILSARLETYSSSPAQSHTSLSRNLAWRPAHLDTWLGLYGVGNHGGGPTVRAIANLRELAESPDWPTLQLSSFENFFTVVRSAPAPTYRGGLQHHARGCYAAVAEIKRLNRHAEHALLRAEKLAALAGQHAHPYPHAELRRAWEQLLFNQFHDILAGSAIESAMQEAQRELGEVLNVAGRVAFAAMQALADQVDTRSGDHTPQEVIRSRHWEPGAWVTDYGDGVPLLIFNPGARERNEAIELELNDWHTPNLRLLDDTGAEVVVQRLPSESVNGEGRPRFVFRAALPPLGYRLYRVVDEAPAPTETSLQVSSTHLENEFWRLELDPVTGGLRSLKDKASNLEYLIGTAAQLQVVRDDSDTWGHGVRALRQLVGVFGDAEIEVTEAGPVRASLRVHTRWRQSRAVQQFTLYAGSREIGGQLTLDWHEAHHAAQLVFPCALSGAKATFSLPYGCAECPADGQEEPVQAWLDVSGTARRENGQACPAGLSLLSDGPSSASVLGGELRLTLLRSPVYAHHDPATLDPARTYTVTDQGRHTVRWQAVPHGGDWVAAGVPDLAEQLQQPALLTREYVHPGTLPQQLSAARLEGLETVSLTALKQAEDGSDLIVRLHEWGGRASRGALHWAGQAVPVSLRPHQVLGLRLGTAGEVQEVNFLEEEMK</sequence>
<feature type="domain" description="Glycoside hydrolase family 38 central" evidence="5">
    <location>
        <begin position="275"/>
        <end position="352"/>
    </location>
</feature>
<dbReference type="InterPro" id="IPR028995">
    <property type="entry name" value="Glyco_hydro_57/38_cen_sf"/>
</dbReference>
<dbReference type="Gene3D" id="1.20.1270.50">
    <property type="entry name" value="Glycoside hydrolase family 38, central domain"/>
    <property type="match status" value="1"/>
</dbReference>
<dbReference type="Proteomes" id="UP000245368">
    <property type="component" value="Chromosome"/>
</dbReference>
<dbReference type="GO" id="GO:0030246">
    <property type="term" value="F:carbohydrate binding"/>
    <property type="evidence" value="ECO:0007669"/>
    <property type="project" value="InterPro"/>
</dbReference>
<dbReference type="RefSeq" id="WP_109824608.1">
    <property type="nucleotide sequence ID" value="NZ_CP029494.1"/>
</dbReference>
<dbReference type="PANTHER" id="PTHR46017">
    <property type="entry name" value="ALPHA-MANNOSIDASE 2C1"/>
    <property type="match status" value="1"/>
</dbReference>
<dbReference type="InterPro" id="IPR011330">
    <property type="entry name" value="Glyco_hydro/deAcase_b/a-brl"/>
</dbReference>
<keyword evidence="7" id="KW-1185">Reference proteome</keyword>
<dbReference type="InterPro" id="IPR027291">
    <property type="entry name" value="Glyco_hydro_38_N_sf"/>
</dbReference>
<dbReference type="AlphaFoldDB" id="A0A2Z3JD39"/>
<evidence type="ECO:0000259" key="5">
    <source>
        <dbReference type="SMART" id="SM00872"/>
    </source>
</evidence>
<dbReference type="SUPFAM" id="SSF88688">
    <property type="entry name" value="Families 57/38 glycoside transferase middle domain"/>
    <property type="match status" value="1"/>
</dbReference>
<dbReference type="GO" id="GO:0009313">
    <property type="term" value="P:oligosaccharide catabolic process"/>
    <property type="evidence" value="ECO:0007669"/>
    <property type="project" value="TreeGrafter"/>
</dbReference>
<dbReference type="SUPFAM" id="SSF74650">
    <property type="entry name" value="Galactose mutarotase-like"/>
    <property type="match status" value="1"/>
</dbReference>
<dbReference type="Pfam" id="PF17677">
    <property type="entry name" value="Glyco_hydro38C2"/>
    <property type="match status" value="1"/>
</dbReference>
<dbReference type="OrthoDB" id="9772207at2"/>
<evidence type="ECO:0000256" key="1">
    <source>
        <dbReference type="ARBA" id="ARBA00009792"/>
    </source>
</evidence>
<dbReference type="InterPro" id="IPR011013">
    <property type="entry name" value="Gal_mutarotase_sf_dom"/>
</dbReference>
<comment type="similarity">
    <text evidence="1">Belongs to the glycosyl hydrolase 38 family.</text>
</comment>
<organism evidence="6 7">
    <name type="scientific">Deinococcus irradiatisoli</name>
    <dbReference type="NCBI Taxonomy" id="2202254"/>
    <lineage>
        <taxon>Bacteria</taxon>
        <taxon>Thermotogati</taxon>
        <taxon>Deinococcota</taxon>
        <taxon>Deinococci</taxon>
        <taxon>Deinococcales</taxon>
        <taxon>Deinococcaceae</taxon>
        <taxon>Deinococcus</taxon>
    </lineage>
</organism>
<dbReference type="PANTHER" id="PTHR46017:SF1">
    <property type="entry name" value="ALPHA-MANNOSIDASE 2C1"/>
    <property type="match status" value="1"/>
</dbReference>
<dbReference type="InterPro" id="IPR000602">
    <property type="entry name" value="Glyco_hydro_38_N"/>
</dbReference>
<dbReference type="KEGG" id="dez:DKM44_00820"/>
<dbReference type="InterPro" id="IPR013780">
    <property type="entry name" value="Glyco_hydro_b"/>
</dbReference>
<keyword evidence="2" id="KW-0479">Metal-binding</keyword>
<name>A0A2Z3JD39_9DEIO</name>
<dbReference type="InterPro" id="IPR011682">
    <property type="entry name" value="Glyco_hydro_38_C"/>
</dbReference>
<dbReference type="Pfam" id="PF09261">
    <property type="entry name" value="Alpha-mann_mid"/>
    <property type="match status" value="1"/>
</dbReference>
<proteinExistence type="inferred from homology"/>
<dbReference type="Pfam" id="PF07748">
    <property type="entry name" value="Glyco_hydro_38C"/>
    <property type="match status" value="1"/>
</dbReference>
<evidence type="ECO:0000313" key="7">
    <source>
        <dbReference type="Proteomes" id="UP000245368"/>
    </source>
</evidence>
<keyword evidence="3" id="KW-0378">Hydrolase</keyword>
<dbReference type="GO" id="GO:0046872">
    <property type="term" value="F:metal ion binding"/>
    <property type="evidence" value="ECO:0007669"/>
    <property type="project" value="UniProtKB-KW"/>
</dbReference>
<dbReference type="InterPro" id="IPR015341">
    <property type="entry name" value="Glyco_hydro_38_cen"/>
</dbReference>
<dbReference type="Gene3D" id="2.70.98.30">
    <property type="entry name" value="Golgi alpha-mannosidase II, domain 4"/>
    <property type="match status" value="1"/>
</dbReference>
<dbReference type="FunFam" id="1.20.1270.50:FF:000004">
    <property type="entry name" value="alpha-mannosidase 2C1 isoform X1"/>
    <property type="match status" value="1"/>
</dbReference>
<evidence type="ECO:0000256" key="4">
    <source>
        <dbReference type="ARBA" id="ARBA00023295"/>
    </source>
</evidence>
<dbReference type="SMART" id="SM00872">
    <property type="entry name" value="Alpha-mann_mid"/>
    <property type="match status" value="1"/>
</dbReference>
<reference evidence="6 7" key="1">
    <citation type="submission" date="2018-05" db="EMBL/GenBank/DDBJ databases">
        <title>Complete Genome Sequence of Deinococcus sp. strain 17bor-2.</title>
        <authorList>
            <person name="Srinivasan S."/>
        </authorList>
    </citation>
    <scope>NUCLEOTIDE SEQUENCE [LARGE SCALE GENOMIC DNA]</scope>
    <source>
        <strain evidence="6 7">17bor-2</strain>
    </source>
</reference>
<dbReference type="SUPFAM" id="SSF88713">
    <property type="entry name" value="Glycoside hydrolase/deacetylase"/>
    <property type="match status" value="1"/>
</dbReference>
<evidence type="ECO:0000256" key="3">
    <source>
        <dbReference type="ARBA" id="ARBA00022801"/>
    </source>
</evidence>
<evidence type="ECO:0000313" key="6">
    <source>
        <dbReference type="EMBL" id="AWN21956.1"/>
    </source>
</evidence>
<evidence type="ECO:0000256" key="2">
    <source>
        <dbReference type="ARBA" id="ARBA00022723"/>
    </source>
</evidence>